<dbReference type="GO" id="GO:0005634">
    <property type="term" value="C:nucleus"/>
    <property type="evidence" value="ECO:0000318"/>
    <property type="project" value="GO_Central"/>
</dbReference>
<dbReference type="Pfam" id="PF13873">
    <property type="entry name" value="Myb_DNA-bind_5"/>
    <property type="match status" value="1"/>
</dbReference>
<reference evidence="3" key="2">
    <citation type="submission" date="2025-08" db="UniProtKB">
        <authorList>
            <consortium name="Ensembl"/>
        </authorList>
    </citation>
    <scope>IDENTIFICATION</scope>
    <source>
        <strain evidence="3">Hd-rR</strain>
    </source>
</reference>
<evidence type="ECO:0000259" key="2">
    <source>
        <dbReference type="Pfam" id="PF13873"/>
    </source>
</evidence>
<dbReference type="PANTHER" id="PTHR23098:SF3">
    <property type="entry name" value="MYB-RELATED TRANSCRIPTION FACTOR, PARTNER OF PROFILIN"/>
    <property type="match status" value="1"/>
</dbReference>
<dbReference type="GeneTree" id="ENSGT00450000040324"/>
<dbReference type="Proteomes" id="UP000001038">
    <property type="component" value="Chromosome 13"/>
</dbReference>
<dbReference type="HOGENOM" id="CLU_728726_0_0_1"/>
<feature type="region of interest" description="Disordered" evidence="1">
    <location>
        <begin position="400"/>
        <end position="422"/>
    </location>
</feature>
<proteinExistence type="predicted"/>
<name>H2L4H2_ORYLA</name>
<feature type="domain" description="Myb/SANT-like DNA-binding" evidence="2">
    <location>
        <begin position="22"/>
        <end position="97"/>
    </location>
</feature>
<feature type="compositionally biased region" description="Low complexity" evidence="1">
    <location>
        <begin position="411"/>
        <end position="422"/>
    </location>
</feature>
<dbReference type="Ensembl" id="ENSORLT00000000663.2">
    <property type="protein sequence ID" value="ENSORLP00000000663.2"/>
    <property type="gene ID" value="ENSORLG00000000539.2"/>
</dbReference>
<dbReference type="Bgee" id="ENSORLG00000000539">
    <property type="expression patterns" value="Expressed in gastrula and 14 other cell types or tissues"/>
</dbReference>
<feature type="region of interest" description="Disordered" evidence="1">
    <location>
        <begin position="168"/>
        <end position="326"/>
    </location>
</feature>
<dbReference type="AlphaFoldDB" id="H2L4H2"/>
<feature type="compositionally biased region" description="Low complexity" evidence="1">
    <location>
        <begin position="295"/>
        <end position="324"/>
    </location>
</feature>
<feature type="compositionally biased region" description="Acidic residues" evidence="1">
    <location>
        <begin position="195"/>
        <end position="210"/>
    </location>
</feature>
<evidence type="ECO:0000313" key="4">
    <source>
        <dbReference type="Proteomes" id="UP000001038"/>
    </source>
</evidence>
<organism evidence="3 4">
    <name type="scientific">Oryzias latipes</name>
    <name type="common">Japanese rice fish</name>
    <name type="synonym">Japanese killifish</name>
    <dbReference type="NCBI Taxonomy" id="8090"/>
    <lineage>
        <taxon>Eukaryota</taxon>
        <taxon>Metazoa</taxon>
        <taxon>Chordata</taxon>
        <taxon>Craniata</taxon>
        <taxon>Vertebrata</taxon>
        <taxon>Euteleostomi</taxon>
        <taxon>Actinopterygii</taxon>
        <taxon>Neopterygii</taxon>
        <taxon>Teleostei</taxon>
        <taxon>Neoteleostei</taxon>
        <taxon>Acanthomorphata</taxon>
        <taxon>Ovalentaria</taxon>
        <taxon>Atherinomorphae</taxon>
        <taxon>Beloniformes</taxon>
        <taxon>Adrianichthyidae</taxon>
        <taxon>Oryziinae</taxon>
        <taxon>Oryzias</taxon>
    </lineage>
</organism>
<protein>
    <submittedName>
        <fullName evidence="3">Zgc:113149</fullName>
    </submittedName>
</protein>
<reference evidence="3 4" key="1">
    <citation type="journal article" date="2007" name="Nature">
        <title>The medaka draft genome and insights into vertebrate genome evolution.</title>
        <authorList>
            <person name="Kasahara M."/>
            <person name="Naruse K."/>
            <person name="Sasaki S."/>
            <person name="Nakatani Y."/>
            <person name="Qu W."/>
            <person name="Ahsan B."/>
            <person name="Yamada T."/>
            <person name="Nagayasu Y."/>
            <person name="Doi K."/>
            <person name="Kasai Y."/>
            <person name="Jindo T."/>
            <person name="Kobayashi D."/>
            <person name="Shimada A."/>
            <person name="Toyoda A."/>
            <person name="Kuroki Y."/>
            <person name="Fujiyama A."/>
            <person name="Sasaki T."/>
            <person name="Shimizu A."/>
            <person name="Asakawa S."/>
            <person name="Shimizu N."/>
            <person name="Hashimoto S."/>
            <person name="Yang J."/>
            <person name="Lee Y."/>
            <person name="Matsushima K."/>
            <person name="Sugano S."/>
            <person name="Sakaizumi M."/>
            <person name="Narita T."/>
            <person name="Ohishi K."/>
            <person name="Haga S."/>
            <person name="Ohta F."/>
            <person name="Nomoto H."/>
            <person name="Nogata K."/>
            <person name="Morishita T."/>
            <person name="Endo T."/>
            <person name="Shin-I T."/>
            <person name="Takeda H."/>
            <person name="Morishita S."/>
            <person name="Kohara Y."/>
        </authorList>
    </citation>
    <scope>NUCLEOTIDE SEQUENCE [LARGE SCALE GENOMIC DNA]</scope>
    <source>
        <strain evidence="3 4">Hd-rR</strain>
    </source>
</reference>
<dbReference type="PANTHER" id="PTHR23098">
    <property type="entry name" value="AGAP001331-PA-RELATED"/>
    <property type="match status" value="1"/>
</dbReference>
<dbReference type="InterPro" id="IPR028002">
    <property type="entry name" value="Myb_DNA-bind_5"/>
</dbReference>
<evidence type="ECO:0000313" key="3">
    <source>
        <dbReference type="Ensembl" id="ENSORLP00000000663.2"/>
    </source>
</evidence>
<dbReference type="OrthoDB" id="3066195at2759"/>
<feature type="compositionally biased region" description="Polar residues" evidence="1">
    <location>
        <begin position="236"/>
        <end position="248"/>
    </location>
</feature>
<evidence type="ECO:0000256" key="1">
    <source>
        <dbReference type="SAM" id="MobiDB-lite"/>
    </source>
</evidence>
<dbReference type="InParanoid" id="H2L4H2"/>
<dbReference type="STRING" id="8090.ENSORLP00000000663"/>
<sequence length="422" mass="45431">MATVWREEDEEFRAGGVMMKAKPRFSFHEIKVLLNAVTKNRYILLKKFNQGVSAETKKQTWAEITEQVNGLGENHRQVRQIMKKWADLKCDGKRRIAALRGPNGSNMRKKKMGPVEKMVHKILMLSPETDSINDQDLEEDDDLAKFTTPASGSHFSYLNLSDSSHPFSGEAFEVSPTSTPEKDLGDPLQSSSDIDLPDEEEPVMSFEDDSAFSYPPPLPPPAPLLDDAQLKWKPVQTYSRSGQNQNSGRAAASTSAVPPPSPPAPSASAAVVANGTCSPPAPAPTPIAPSPPLPAARAAPTIAAPSPVCPPSSSSSGPLPAGASQHRVQDQVSVLAAQSLRQQQAGRVLLASVSQSLEALAQSVQLLVESQQEFVTESLQLQRDTVEVLRDFSNTALGMLRDKAGGGQPGGQQQHPHATPRF</sequence>
<keyword evidence="4" id="KW-1185">Reference proteome</keyword>
<reference evidence="3" key="3">
    <citation type="submission" date="2025-09" db="UniProtKB">
        <authorList>
            <consortium name="Ensembl"/>
        </authorList>
    </citation>
    <scope>IDENTIFICATION</scope>
    <source>
        <strain evidence="3">Hd-rR</strain>
    </source>
</reference>
<feature type="compositionally biased region" description="Pro residues" evidence="1">
    <location>
        <begin position="279"/>
        <end position="294"/>
    </location>
</feature>
<accession>H2L4H2</accession>
<gene>
    <name evidence="3" type="primary">zgc:113149</name>
</gene>
<feature type="compositionally biased region" description="Pro residues" evidence="1">
    <location>
        <begin position="214"/>
        <end position="223"/>
    </location>
</feature>